<comment type="similarity">
    <text evidence="1">Belongs to the 4-hydroxybenzoyl-CoA thioesterase family.</text>
</comment>
<dbReference type="NCBIfam" id="TIGR00051">
    <property type="entry name" value="YbgC/FadM family acyl-CoA thioesterase"/>
    <property type="match status" value="1"/>
</dbReference>
<proteinExistence type="inferred from homology"/>
<dbReference type="GO" id="GO:0047617">
    <property type="term" value="F:fatty acyl-CoA hydrolase activity"/>
    <property type="evidence" value="ECO:0007669"/>
    <property type="project" value="TreeGrafter"/>
</dbReference>
<dbReference type="PANTHER" id="PTHR31793:SF27">
    <property type="entry name" value="NOVEL THIOESTERASE SUPERFAMILY DOMAIN AND SAPOSIN A-TYPE DOMAIN CONTAINING PROTEIN (0610012H03RIK)"/>
    <property type="match status" value="1"/>
</dbReference>
<dbReference type="Pfam" id="PF13279">
    <property type="entry name" value="4HBT_2"/>
    <property type="match status" value="1"/>
</dbReference>
<dbReference type="PIRSF" id="PIRSF003230">
    <property type="entry name" value="YbgC"/>
    <property type="match status" value="1"/>
</dbReference>
<evidence type="ECO:0000313" key="3">
    <source>
        <dbReference type="EMBL" id="AHF25494.1"/>
    </source>
</evidence>
<evidence type="ECO:0000256" key="2">
    <source>
        <dbReference type="ARBA" id="ARBA00022801"/>
    </source>
</evidence>
<dbReference type="AlphaFoldDB" id="W0FPS8"/>
<sequence length="141" mass="16082">MEPFVRTVQYYETDMMGVAHHANYIHWMEEARISFLDQLGFPYAAMEEKGVFSPVKAVSCDYKNPCTFGDRISITISVASFNGVVMALRYRMLNGQGTVVCEASSEHVFLNREGRFVRLKREMPEFCEAIENEMKGSCGNE</sequence>
<dbReference type="SUPFAM" id="SSF54637">
    <property type="entry name" value="Thioesterase/thiol ester dehydrase-isomerase"/>
    <property type="match status" value="1"/>
</dbReference>
<dbReference type="PANTHER" id="PTHR31793">
    <property type="entry name" value="4-HYDROXYBENZOYL-COA THIOESTERASE FAMILY MEMBER"/>
    <property type="match status" value="1"/>
</dbReference>
<dbReference type="CDD" id="cd00586">
    <property type="entry name" value="4HBT"/>
    <property type="match status" value="1"/>
</dbReference>
<dbReference type="InterPro" id="IPR029069">
    <property type="entry name" value="HotDog_dom_sf"/>
</dbReference>
<accession>W0FPS8</accession>
<dbReference type="InterPro" id="IPR006684">
    <property type="entry name" value="YbgC/YbaW"/>
</dbReference>
<name>W0FPS8_9BACT</name>
<dbReference type="Gene3D" id="3.10.129.10">
    <property type="entry name" value="Hotdog Thioesterase"/>
    <property type="match status" value="1"/>
</dbReference>
<keyword evidence="2" id="KW-0378">Hydrolase</keyword>
<dbReference type="InterPro" id="IPR050563">
    <property type="entry name" value="4-hydroxybenzoyl-CoA_TE"/>
</dbReference>
<evidence type="ECO:0000256" key="1">
    <source>
        <dbReference type="ARBA" id="ARBA00005953"/>
    </source>
</evidence>
<reference evidence="3" key="1">
    <citation type="journal article" date="2013" name="PLoS ONE">
        <title>Metagenomic insights into the carbohydrate-active enzymes carried by the microorganisms adhering to solid digesta in the rumen of cows.</title>
        <authorList>
            <person name="Wang L."/>
            <person name="Hatem A."/>
            <person name="Catalyurek U.V."/>
            <person name="Morrison M."/>
            <person name="Yu Z."/>
        </authorList>
    </citation>
    <scope>NUCLEOTIDE SEQUENCE</scope>
</reference>
<organism evidence="3">
    <name type="scientific">uncultured bacterium Contigcl_7</name>
    <dbReference type="NCBI Taxonomy" id="1393677"/>
    <lineage>
        <taxon>Bacteria</taxon>
        <taxon>environmental samples</taxon>
    </lineage>
</organism>
<dbReference type="EMBL" id="KC246839">
    <property type="protein sequence ID" value="AHF25494.1"/>
    <property type="molecule type" value="Genomic_DNA"/>
</dbReference>
<protein>
    <submittedName>
        <fullName evidence="3">Esterase</fullName>
    </submittedName>
</protein>